<evidence type="ECO:0000256" key="1">
    <source>
        <dbReference type="SAM" id="SignalP"/>
    </source>
</evidence>
<evidence type="ECO:0008006" key="4">
    <source>
        <dbReference type="Google" id="ProtNLM"/>
    </source>
</evidence>
<organism evidence="2 3">
    <name type="scientific">Methylobacterium gossipiicola</name>
    <dbReference type="NCBI Taxonomy" id="582675"/>
    <lineage>
        <taxon>Bacteria</taxon>
        <taxon>Pseudomonadati</taxon>
        <taxon>Pseudomonadota</taxon>
        <taxon>Alphaproteobacteria</taxon>
        <taxon>Hyphomicrobiales</taxon>
        <taxon>Methylobacteriaceae</taxon>
        <taxon>Methylobacterium</taxon>
    </lineage>
</organism>
<name>A0A1I2SR25_9HYPH</name>
<keyword evidence="3" id="KW-1185">Reference proteome</keyword>
<protein>
    <recommendedName>
        <fullName evidence="4">Cysteine rich repeat-containing protein</fullName>
    </recommendedName>
</protein>
<dbReference type="EMBL" id="FOPM01000005">
    <property type="protein sequence ID" value="SFG55190.1"/>
    <property type="molecule type" value="Genomic_DNA"/>
</dbReference>
<dbReference type="RefSeq" id="WP_091969997.1">
    <property type="nucleotide sequence ID" value="NZ_FOPM01000005.1"/>
</dbReference>
<dbReference type="Proteomes" id="UP000199229">
    <property type="component" value="Unassembled WGS sequence"/>
</dbReference>
<feature type="signal peptide" evidence="1">
    <location>
        <begin position="1"/>
        <end position="23"/>
    </location>
</feature>
<dbReference type="AlphaFoldDB" id="A0A1I2SR25"/>
<evidence type="ECO:0000313" key="2">
    <source>
        <dbReference type="EMBL" id="SFG55190.1"/>
    </source>
</evidence>
<gene>
    <name evidence="2" type="ORF">SAMN05192565_105148</name>
</gene>
<sequence length="89" mass="9486">MSRLTSTLLTLGLVVAPIAAAQADPDSLRETLKRSCTGDYLEFCGDHPPGGPGVEACFRTNMKNLSSACASAITAFKRDKRVKRVSEAN</sequence>
<evidence type="ECO:0000313" key="3">
    <source>
        <dbReference type="Proteomes" id="UP000199229"/>
    </source>
</evidence>
<accession>A0A1I2SR25</accession>
<reference evidence="3" key="1">
    <citation type="submission" date="2016-10" db="EMBL/GenBank/DDBJ databases">
        <authorList>
            <person name="Varghese N."/>
            <person name="Submissions S."/>
        </authorList>
    </citation>
    <scope>NUCLEOTIDE SEQUENCE [LARGE SCALE GENOMIC DNA]</scope>
    <source>
        <strain evidence="3">Gh-105</strain>
    </source>
</reference>
<keyword evidence="1" id="KW-0732">Signal</keyword>
<proteinExistence type="predicted"/>
<dbReference type="OrthoDB" id="7998990at2"/>
<feature type="chain" id="PRO_5011549557" description="Cysteine rich repeat-containing protein" evidence="1">
    <location>
        <begin position="24"/>
        <end position="89"/>
    </location>
</feature>